<feature type="domain" description="B box-type" evidence="3">
    <location>
        <begin position="11"/>
        <end position="53"/>
    </location>
</feature>
<dbReference type="Proteomes" id="UP000507470">
    <property type="component" value="Unassembled WGS sequence"/>
</dbReference>
<evidence type="ECO:0000259" key="3">
    <source>
        <dbReference type="PROSITE" id="PS50119"/>
    </source>
</evidence>
<dbReference type="PANTHER" id="PTHR25462:SF299">
    <property type="entry name" value="E3 UBIQUITIN-PROTEIN LIGASE TRIM56"/>
    <property type="match status" value="1"/>
</dbReference>
<evidence type="ECO:0000256" key="1">
    <source>
        <dbReference type="PROSITE-ProRule" id="PRU00024"/>
    </source>
</evidence>
<protein>
    <recommendedName>
        <fullName evidence="3">B box-type domain-containing protein</fullName>
    </recommendedName>
</protein>
<dbReference type="InterPro" id="IPR047153">
    <property type="entry name" value="TRIM45/56/19-like"/>
</dbReference>
<dbReference type="Gene3D" id="3.30.160.60">
    <property type="entry name" value="Classic Zinc Finger"/>
    <property type="match status" value="1"/>
</dbReference>
<keyword evidence="2" id="KW-0175">Coiled coil</keyword>
<dbReference type="GO" id="GO:0005654">
    <property type="term" value="C:nucleoplasm"/>
    <property type="evidence" value="ECO:0007669"/>
    <property type="project" value="TreeGrafter"/>
</dbReference>
<sequence>MATSSPSCGACDLRHITKPSIVWCTECDEGLCTECQEHHSLSKASRRHNVIPTVEYQKLPTDVLKISPYCIKHDEKFQIYCRKHECPCCSKCVVESHIVCQDVVNLDDVIQNAKTSNALCEIEETLVEVAENLLKIRQHQQDNLSTFKEKRKGIEKEIKQTRIKINNHLDKLQEDLMKQLNALEEKESSKHLQLLSLLDKKKKEIAECQRNIGNIKQHATDLQMFLSMKKIEENISSEEKFVKALVQDGDHALSYKINTSIQNVMSNIISFGEVHIESKPCDIVLIKRKAEQAQMMVPTVQLRSIENMKLEIHKTINTKERYIYGCCMLSDGRMAFSCISDQTVKVLSDEGSKDFELNMSCKPFDIVYNSEDNTLAVTSANSEKPCITIIDMKRKQIKKTISLDSRNYGIAQKDNQLIYSGYDKGIRMINLHDESICELVRDKMPYECYIATFRDNIYHTNHSSQTVTCYNLQGEIQWTFQNKNVLMTPYGIDVDNDGNVYVVGFISNNVVVISPDGQRHREILTASDGINSPISLHFSGSNNQLLVANLHKKAHLFNIV</sequence>
<gene>
    <name evidence="4" type="ORF">MCOR_31710</name>
</gene>
<dbReference type="Gene3D" id="2.130.10.10">
    <property type="entry name" value="YVTN repeat-like/Quinoprotein amine dehydrogenase"/>
    <property type="match status" value="1"/>
</dbReference>
<feature type="coiled-coil region" evidence="2">
    <location>
        <begin position="137"/>
        <end position="218"/>
    </location>
</feature>
<keyword evidence="1" id="KW-0863">Zinc-finger</keyword>
<keyword evidence="1" id="KW-0479">Metal-binding</keyword>
<reference evidence="4 5" key="1">
    <citation type="submission" date="2020-06" db="EMBL/GenBank/DDBJ databases">
        <authorList>
            <person name="Li R."/>
            <person name="Bekaert M."/>
        </authorList>
    </citation>
    <scope>NUCLEOTIDE SEQUENCE [LARGE SCALE GENOMIC DNA]</scope>
    <source>
        <strain evidence="5">wild</strain>
    </source>
</reference>
<dbReference type="GO" id="GO:0008270">
    <property type="term" value="F:zinc ion binding"/>
    <property type="evidence" value="ECO:0007669"/>
    <property type="project" value="UniProtKB-KW"/>
</dbReference>
<dbReference type="EMBL" id="CACVKT020005672">
    <property type="protein sequence ID" value="CAC5397256.1"/>
    <property type="molecule type" value="Genomic_DNA"/>
</dbReference>
<evidence type="ECO:0000313" key="4">
    <source>
        <dbReference type="EMBL" id="CAC5397256.1"/>
    </source>
</evidence>
<dbReference type="CDD" id="cd19776">
    <property type="entry name" value="Bbox2_TRIM25_C-IV"/>
    <property type="match status" value="1"/>
</dbReference>
<dbReference type="Gene3D" id="2.120.10.30">
    <property type="entry name" value="TolB, C-terminal domain"/>
    <property type="match status" value="1"/>
</dbReference>
<dbReference type="CDD" id="cd19757">
    <property type="entry name" value="Bbox1"/>
    <property type="match status" value="1"/>
</dbReference>
<dbReference type="GO" id="GO:0045087">
    <property type="term" value="P:innate immune response"/>
    <property type="evidence" value="ECO:0007669"/>
    <property type="project" value="TreeGrafter"/>
</dbReference>
<proteinExistence type="predicted"/>
<dbReference type="PANTHER" id="PTHR25462">
    <property type="entry name" value="BONUS, ISOFORM C-RELATED"/>
    <property type="match status" value="1"/>
</dbReference>
<keyword evidence="1" id="KW-0862">Zinc</keyword>
<evidence type="ECO:0000256" key="2">
    <source>
        <dbReference type="SAM" id="Coils"/>
    </source>
</evidence>
<dbReference type="InterPro" id="IPR015943">
    <property type="entry name" value="WD40/YVTN_repeat-like_dom_sf"/>
</dbReference>
<organism evidence="4 5">
    <name type="scientific">Mytilus coruscus</name>
    <name type="common">Sea mussel</name>
    <dbReference type="NCBI Taxonomy" id="42192"/>
    <lineage>
        <taxon>Eukaryota</taxon>
        <taxon>Metazoa</taxon>
        <taxon>Spiralia</taxon>
        <taxon>Lophotrochozoa</taxon>
        <taxon>Mollusca</taxon>
        <taxon>Bivalvia</taxon>
        <taxon>Autobranchia</taxon>
        <taxon>Pteriomorphia</taxon>
        <taxon>Mytilida</taxon>
        <taxon>Mytiloidea</taxon>
        <taxon>Mytilidae</taxon>
        <taxon>Mytilinae</taxon>
        <taxon>Mytilus</taxon>
    </lineage>
</organism>
<dbReference type="GO" id="GO:0060340">
    <property type="term" value="P:positive regulation of type I interferon-mediated signaling pathway"/>
    <property type="evidence" value="ECO:0007669"/>
    <property type="project" value="TreeGrafter"/>
</dbReference>
<dbReference type="SUPFAM" id="SSF101898">
    <property type="entry name" value="NHL repeat"/>
    <property type="match status" value="1"/>
</dbReference>
<dbReference type="InterPro" id="IPR011042">
    <property type="entry name" value="6-blade_b-propeller_TolB-like"/>
</dbReference>
<accession>A0A6J8CP89</accession>
<dbReference type="PROSITE" id="PS50119">
    <property type="entry name" value="ZF_BBOX"/>
    <property type="match status" value="1"/>
</dbReference>
<keyword evidence="5" id="KW-1185">Reference proteome</keyword>
<dbReference type="GO" id="GO:0061630">
    <property type="term" value="F:ubiquitin protein ligase activity"/>
    <property type="evidence" value="ECO:0007669"/>
    <property type="project" value="TreeGrafter"/>
</dbReference>
<dbReference type="SUPFAM" id="SSF57845">
    <property type="entry name" value="B-box zinc-binding domain"/>
    <property type="match status" value="1"/>
</dbReference>
<dbReference type="InterPro" id="IPR000315">
    <property type="entry name" value="Znf_B-box"/>
</dbReference>
<evidence type="ECO:0000313" key="5">
    <source>
        <dbReference type="Proteomes" id="UP000507470"/>
    </source>
</evidence>
<dbReference type="AlphaFoldDB" id="A0A6J8CP89"/>
<name>A0A6J8CP89_MYTCO</name>